<evidence type="ECO:0000313" key="5">
    <source>
        <dbReference type="Proteomes" id="UP000325577"/>
    </source>
</evidence>
<keyword evidence="5" id="KW-1185">Reference proteome</keyword>
<dbReference type="GO" id="GO:0005634">
    <property type="term" value="C:nucleus"/>
    <property type="evidence" value="ECO:0007669"/>
    <property type="project" value="UniProtKB-SubCell"/>
</dbReference>
<gene>
    <name evidence="4" type="ORF">F0562_024642</name>
</gene>
<evidence type="ECO:0000313" key="4">
    <source>
        <dbReference type="EMBL" id="KAA8540439.1"/>
    </source>
</evidence>
<keyword evidence="1" id="KW-0927">Auxin signaling pathway</keyword>
<dbReference type="EMBL" id="CM018036">
    <property type="protein sequence ID" value="KAA8540439.1"/>
    <property type="molecule type" value="Genomic_DNA"/>
</dbReference>
<reference evidence="4 5" key="1">
    <citation type="submission" date="2019-09" db="EMBL/GenBank/DDBJ databases">
        <title>A chromosome-level genome assembly of the Chinese tupelo Nyssa sinensis.</title>
        <authorList>
            <person name="Yang X."/>
            <person name="Kang M."/>
            <person name="Yang Y."/>
            <person name="Xiong H."/>
            <person name="Wang M."/>
            <person name="Zhang Z."/>
            <person name="Wang Z."/>
            <person name="Wu H."/>
            <person name="Ma T."/>
            <person name="Liu J."/>
            <person name="Xi Z."/>
        </authorList>
    </citation>
    <scope>NUCLEOTIDE SEQUENCE [LARGE SCALE GENOMIC DNA]</scope>
    <source>
        <strain evidence="4">J267</strain>
        <tissue evidence="4">Leaf</tissue>
    </source>
</reference>
<dbReference type="OrthoDB" id="1737453at2759"/>
<evidence type="ECO:0000259" key="3">
    <source>
        <dbReference type="Pfam" id="PF02309"/>
    </source>
</evidence>
<feature type="region of interest" description="Disordered" evidence="2">
    <location>
        <begin position="21"/>
        <end position="45"/>
    </location>
</feature>
<evidence type="ECO:0000256" key="2">
    <source>
        <dbReference type="SAM" id="MobiDB-lite"/>
    </source>
</evidence>
<name>A0A5J5BCL4_9ASTE</name>
<comment type="subcellular location">
    <subcellularLocation>
        <location evidence="1">Nucleus</location>
    </subcellularLocation>
</comment>
<comment type="function">
    <text evidence="1">Aux/IAA proteins are short-lived transcriptional factors that function as repressors of early auxin response genes at low auxin concentrations.</text>
</comment>
<keyword evidence="1" id="KW-0804">Transcription</keyword>
<keyword evidence="1" id="KW-0678">Repressor</keyword>
<sequence>MSPETTKNLAESDAAGLNFKETELTLGLPGESRNQKSGTKRGFSETVDLNLGSSCVIDGRDEDFTSDQSENEISVHSKPPAAKAQVVGWPPVKSFRKNTMTSGKYVKVACRWSSIFKKS</sequence>
<feature type="domain" description="AUX/IAA" evidence="3">
    <location>
        <begin position="21"/>
        <end position="103"/>
    </location>
</feature>
<dbReference type="GO" id="GO:0009734">
    <property type="term" value="P:auxin-activated signaling pathway"/>
    <property type="evidence" value="ECO:0007669"/>
    <property type="project" value="UniProtKB-UniRule"/>
</dbReference>
<proteinExistence type="inferred from homology"/>
<accession>A0A5J5BCL4</accession>
<protein>
    <recommendedName>
        <fullName evidence="1">Auxin-responsive protein</fullName>
    </recommendedName>
</protein>
<comment type="subunit">
    <text evidence="1">Homodimers and heterodimers.</text>
</comment>
<keyword evidence="1" id="KW-0805">Transcription regulation</keyword>
<keyword evidence="1" id="KW-0539">Nucleus</keyword>
<feature type="region of interest" description="Disordered" evidence="2">
    <location>
        <begin position="60"/>
        <end position="82"/>
    </location>
</feature>
<evidence type="ECO:0000256" key="1">
    <source>
        <dbReference type="RuleBase" id="RU004549"/>
    </source>
</evidence>
<dbReference type="Proteomes" id="UP000325577">
    <property type="component" value="Linkage Group LG13"/>
</dbReference>
<dbReference type="AlphaFoldDB" id="A0A5J5BCL4"/>
<comment type="similarity">
    <text evidence="1">Belongs to the Aux/IAA family.</text>
</comment>
<dbReference type="InterPro" id="IPR033389">
    <property type="entry name" value="AUX/IAA_dom"/>
</dbReference>
<dbReference type="Pfam" id="PF02309">
    <property type="entry name" value="AUX_IAA"/>
    <property type="match status" value="1"/>
</dbReference>
<organism evidence="4 5">
    <name type="scientific">Nyssa sinensis</name>
    <dbReference type="NCBI Taxonomy" id="561372"/>
    <lineage>
        <taxon>Eukaryota</taxon>
        <taxon>Viridiplantae</taxon>
        <taxon>Streptophyta</taxon>
        <taxon>Embryophyta</taxon>
        <taxon>Tracheophyta</taxon>
        <taxon>Spermatophyta</taxon>
        <taxon>Magnoliopsida</taxon>
        <taxon>eudicotyledons</taxon>
        <taxon>Gunneridae</taxon>
        <taxon>Pentapetalae</taxon>
        <taxon>asterids</taxon>
        <taxon>Cornales</taxon>
        <taxon>Nyssaceae</taxon>
        <taxon>Nyssa</taxon>
    </lineage>
</organism>